<comment type="caution">
    <text evidence="2">The sequence shown here is derived from an EMBL/GenBank/DDBJ whole genome shotgun (WGS) entry which is preliminary data.</text>
</comment>
<evidence type="ECO:0000313" key="2">
    <source>
        <dbReference type="EMBL" id="GAA3846305.1"/>
    </source>
</evidence>
<organism evidence="2 3">
    <name type="scientific">Streptomyces lannensis</name>
    <dbReference type="NCBI Taxonomy" id="766498"/>
    <lineage>
        <taxon>Bacteria</taxon>
        <taxon>Bacillati</taxon>
        <taxon>Actinomycetota</taxon>
        <taxon>Actinomycetes</taxon>
        <taxon>Kitasatosporales</taxon>
        <taxon>Streptomycetaceae</taxon>
        <taxon>Streptomyces</taxon>
    </lineage>
</organism>
<keyword evidence="3" id="KW-1185">Reference proteome</keyword>
<evidence type="ECO:0000313" key="3">
    <source>
        <dbReference type="Proteomes" id="UP001501563"/>
    </source>
</evidence>
<reference evidence="3" key="1">
    <citation type="journal article" date="2019" name="Int. J. Syst. Evol. Microbiol.">
        <title>The Global Catalogue of Microorganisms (GCM) 10K type strain sequencing project: providing services to taxonomists for standard genome sequencing and annotation.</title>
        <authorList>
            <consortium name="The Broad Institute Genomics Platform"/>
            <consortium name="The Broad Institute Genome Sequencing Center for Infectious Disease"/>
            <person name="Wu L."/>
            <person name="Ma J."/>
        </authorList>
    </citation>
    <scope>NUCLEOTIDE SEQUENCE [LARGE SCALE GENOMIC DNA]</scope>
    <source>
        <strain evidence="3">JCM 16578</strain>
    </source>
</reference>
<gene>
    <name evidence="2" type="ORF">GCM10022207_03940</name>
</gene>
<dbReference type="EMBL" id="BAAAZA010000001">
    <property type="protein sequence ID" value="GAA3846305.1"/>
    <property type="molecule type" value="Genomic_DNA"/>
</dbReference>
<evidence type="ECO:0000256" key="1">
    <source>
        <dbReference type="SAM" id="MobiDB-lite"/>
    </source>
</evidence>
<sequence>MRELSGAVAFDQLRAELARAAGLVAGDKPPRRKVAEEALRPPGAEPDDGHGEASRLGPG</sequence>
<name>A0ABP7JJW4_9ACTN</name>
<protein>
    <submittedName>
        <fullName evidence="2">Uncharacterized protein</fullName>
    </submittedName>
</protein>
<accession>A0ABP7JJW4</accession>
<proteinExistence type="predicted"/>
<dbReference type="Proteomes" id="UP001501563">
    <property type="component" value="Unassembled WGS sequence"/>
</dbReference>
<dbReference type="RefSeq" id="WP_147318041.1">
    <property type="nucleotide sequence ID" value="NZ_BAAAZA010000001.1"/>
</dbReference>
<feature type="region of interest" description="Disordered" evidence="1">
    <location>
        <begin position="24"/>
        <end position="59"/>
    </location>
</feature>